<dbReference type="EMBL" id="JACJII010000001">
    <property type="protein sequence ID" value="MBA9001548.1"/>
    <property type="molecule type" value="Genomic_DNA"/>
</dbReference>
<dbReference type="PANTHER" id="PTHR30348">
    <property type="entry name" value="UNCHARACTERIZED PROTEIN YECE"/>
    <property type="match status" value="1"/>
</dbReference>
<protein>
    <submittedName>
        <fullName evidence="1">Uncharacterized protein YecE (DUF72 family)</fullName>
    </submittedName>
</protein>
<name>A0A7W3MTH6_9ACTN</name>
<accession>A0A7W3MTH6</accession>
<dbReference type="InterPro" id="IPR002763">
    <property type="entry name" value="DUF72"/>
</dbReference>
<dbReference type="Pfam" id="PF01904">
    <property type="entry name" value="DUF72"/>
    <property type="match status" value="1"/>
</dbReference>
<organism evidence="1 2">
    <name type="scientific">Thermomonospora cellulosilytica</name>
    <dbReference type="NCBI Taxonomy" id="1411118"/>
    <lineage>
        <taxon>Bacteria</taxon>
        <taxon>Bacillati</taxon>
        <taxon>Actinomycetota</taxon>
        <taxon>Actinomycetes</taxon>
        <taxon>Streptosporangiales</taxon>
        <taxon>Thermomonosporaceae</taxon>
        <taxon>Thermomonospora</taxon>
    </lineage>
</organism>
<comment type="caution">
    <text evidence="1">The sequence shown here is derived from an EMBL/GenBank/DDBJ whole genome shotgun (WGS) entry which is preliminary data.</text>
</comment>
<dbReference type="AlphaFoldDB" id="A0A7W3MTH6"/>
<proteinExistence type="predicted"/>
<dbReference type="Proteomes" id="UP000539313">
    <property type="component" value="Unassembled WGS sequence"/>
</dbReference>
<dbReference type="Gene3D" id="3.20.20.410">
    <property type="entry name" value="Protein of unknown function UPF0759"/>
    <property type="match status" value="1"/>
</dbReference>
<sequence length="297" mass="33950">MGEILVGTSSWTDKTLLDSGWYPPEARTAEDRLRFYASRFRLVEVDSTYYGPPAERTVALWRDRTPERFTFNVKAFSLLTGHPTRPGAMYRDLRDRLPDKKTLYLKDVPEDVVEAVWQRFLGALRPLHEAGKLGAILFQFPGWFPFGERGRSYILQVKERCAPMRICVEFRNATWMTAENRPATLDFLTEHDLAYVSVDMPQGHTTSIPPVLAATSDLAVVRFHGHSERWTSGDIRERFAYLYSPDELRTWASRLKTLAERTKTTHVLFNNCCADHSQQNAAQLAALLTEDPVPPSP</sequence>
<gene>
    <name evidence="1" type="ORF">HNR21_000430</name>
</gene>
<dbReference type="PANTHER" id="PTHR30348:SF13">
    <property type="entry name" value="UPF0759 PROTEIN YUNF"/>
    <property type="match status" value="1"/>
</dbReference>
<dbReference type="RefSeq" id="WP_182703809.1">
    <property type="nucleotide sequence ID" value="NZ_JACJII010000001.1"/>
</dbReference>
<dbReference type="SUPFAM" id="SSF117396">
    <property type="entry name" value="TM1631-like"/>
    <property type="match status" value="1"/>
</dbReference>
<evidence type="ECO:0000313" key="2">
    <source>
        <dbReference type="Proteomes" id="UP000539313"/>
    </source>
</evidence>
<keyword evidence="2" id="KW-1185">Reference proteome</keyword>
<dbReference type="InterPro" id="IPR036520">
    <property type="entry name" value="UPF0759_sf"/>
</dbReference>
<reference evidence="1 2" key="1">
    <citation type="submission" date="2020-08" db="EMBL/GenBank/DDBJ databases">
        <title>Sequencing the genomes of 1000 actinobacteria strains.</title>
        <authorList>
            <person name="Klenk H.-P."/>
        </authorList>
    </citation>
    <scope>NUCLEOTIDE SEQUENCE [LARGE SCALE GENOMIC DNA]</scope>
    <source>
        <strain evidence="1 2">DSM 45823</strain>
    </source>
</reference>
<evidence type="ECO:0000313" key="1">
    <source>
        <dbReference type="EMBL" id="MBA9001548.1"/>
    </source>
</evidence>